<gene>
    <name evidence="1" type="ORF">MONBRDRAFT_24641</name>
</gene>
<name>A9UX17_MONBE</name>
<keyword evidence="2" id="KW-1185">Reference proteome</keyword>
<proteinExistence type="predicted"/>
<reference evidence="1 2" key="1">
    <citation type="journal article" date="2008" name="Nature">
        <title>The genome of the choanoflagellate Monosiga brevicollis and the origin of metazoans.</title>
        <authorList>
            <consortium name="JGI Sequencing"/>
            <person name="King N."/>
            <person name="Westbrook M.J."/>
            <person name="Young S.L."/>
            <person name="Kuo A."/>
            <person name="Abedin M."/>
            <person name="Chapman J."/>
            <person name="Fairclough S."/>
            <person name="Hellsten U."/>
            <person name="Isogai Y."/>
            <person name="Letunic I."/>
            <person name="Marr M."/>
            <person name="Pincus D."/>
            <person name="Putnam N."/>
            <person name="Rokas A."/>
            <person name="Wright K.J."/>
            <person name="Zuzow R."/>
            <person name="Dirks W."/>
            <person name="Good M."/>
            <person name="Goodstein D."/>
            <person name="Lemons D."/>
            <person name="Li W."/>
            <person name="Lyons J.B."/>
            <person name="Morris A."/>
            <person name="Nichols S."/>
            <person name="Richter D.J."/>
            <person name="Salamov A."/>
            <person name="Bork P."/>
            <person name="Lim W.A."/>
            <person name="Manning G."/>
            <person name="Miller W.T."/>
            <person name="McGinnis W."/>
            <person name="Shapiro H."/>
            <person name="Tjian R."/>
            <person name="Grigoriev I.V."/>
            <person name="Rokhsar D."/>
        </authorList>
    </citation>
    <scope>NUCLEOTIDE SEQUENCE [LARGE SCALE GENOMIC DNA]</scope>
    <source>
        <strain evidence="2">MX1 / ATCC 50154</strain>
    </source>
</reference>
<dbReference type="EMBL" id="CH991548">
    <property type="protein sequence ID" value="EDQ90314.1"/>
    <property type="molecule type" value="Genomic_DNA"/>
</dbReference>
<evidence type="ECO:0000313" key="1">
    <source>
        <dbReference type="EMBL" id="EDQ90314.1"/>
    </source>
</evidence>
<dbReference type="AlphaFoldDB" id="A9UX17"/>
<protein>
    <submittedName>
        <fullName evidence="1">Uncharacterized protein</fullName>
    </submittedName>
</protein>
<evidence type="ECO:0000313" key="2">
    <source>
        <dbReference type="Proteomes" id="UP000001357"/>
    </source>
</evidence>
<dbReference type="Proteomes" id="UP000001357">
    <property type="component" value="Unassembled WGS sequence"/>
</dbReference>
<sequence length="130" mass="14440">MNAAMDDLKNLDNSMAPFLCANEKQDPYVFVADKLAGAPEMQAVIQAVNLFHYDLRQSVIVLTHPGFTRKVIRLTDLQKSTCFRRAVFPAYGYQSPFLQTLSGCSGEAKDLCEGYRNKIPERAHAPACPA</sequence>
<dbReference type="InParanoid" id="A9UX17"/>
<organism evidence="1 2">
    <name type="scientific">Monosiga brevicollis</name>
    <name type="common">Choanoflagellate</name>
    <dbReference type="NCBI Taxonomy" id="81824"/>
    <lineage>
        <taxon>Eukaryota</taxon>
        <taxon>Choanoflagellata</taxon>
        <taxon>Craspedida</taxon>
        <taxon>Salpingoecidae</taxon>
        <taxon>Monosiga</taxon>
    </lineage>
</organism>
<dbReference type="KEGG" id="mbr:MONBRDRAFT_24641"/>
<accession>A9UX17</accession>
<dbReference type="RefSeq" id="XP_001745081.1">
    <property type="nucleotide sequence ID" value="XM_001745029.1"/>
</dbReference>
<dbReference type="GeneID" id="5890401"/>